<feature type="transmembrane region" description="Helical" evidence="1">
    <location>
        <begin position="88"/>
        <end position="110"/>
    </location>
</feature>
<feature type="transmembrane region" description="Helical" evidence="1">
    <location>
        <begin position="6"/>
        <end position="25"/>
    </location>
</feature>
<evidence type="ECO:0000313" key="2">
    <source>
        <dbReference type="EMBL" id="ACX96697.1"/>
    </source>
</evidence>
<organism evidence="2 3">
    <name type="scientific">Halothiobacillus neapolitanus (strain ATCC 23641 / DSM 15147 / CIP 104769 / NCIMB 8539 / c2)</name>
    <name type="common">Thiobacillus neapolitanus</name>
    <dbReference type="NCBI Taxonomy" id="555778"/>
    <lineage>
        <taxon>Bacteria</taxon>
        <taxon>Pseudomonadati</taxon>
        <taxon>Pseudomonadota</taxon>
        <taxon>Gammaproteobacteria</taxon>
        <taxon>Chromatiales</taxon>
        <taxon>Halothiobacillaceae</taxon>
        <taxon>Halothiobacillus</taxon>
    </lineage>
</organism>
<dbReference type="OrthoDB" id="8559928at2"/>
<name>D0L1X4_HALNC</name>
<dbReference type="STRING" id="555778.Hneap_1875"/>
<accession>D0L1X4</accession>
<reference evidence="2 3" key="1">
    <citation type="submission" date="2009-10" db="EMBL/GenBank/DDBJ databases">
        <title>Complete sequence of Halothiobacillus neapolitanus c2.</title>
        <authorList>
            <consortium name="US DOE Joint Genome Institute"/>
            <person name="Lucas S."/>
            <person name="Copeland A."/>
            <person name="Lapidus A."/>
            <person name="Glavina del Rio T."/>
            <person name="Tice H."/>
            <person name="Bruce D."/>
            <person name="Goodwin L."/>
            <person name="Pitluck S."/>
            <person name="Davenport K."/>
            <person name="Brettin T."/>
            <person name="Detter J.C."/>
            <person name="Han C."/>
            <person name="Tapia R."/>
            <person name="Larimer F."/>
            <person name="Land M."/>
            <person name="Hauser L."/>
            <person name="Kyrpides N."/>
            <person name="Mikhailova N."/>
            <person name="Kerfeld C."/>
            <person name="Cannon G."/>
            <person name="Heinhort S."/>
        </authorList>
    </citation>
    <scope>NUCLEOTIDE SEQUENCE [LARGE SCALE GENOMIC DNA]</scope>
    <source>
        <strain evidence="3">ATCC 23641 / c2</strain>
    </source>
</reference>
<keyword evidence="1" id="KW-0472">Membrane</keyword>
<feature type="transmembrane region" description="Helical" evidence="1">
    <location>
        <begin position="32"/>
        <end position="51"/>
    </location>
</feature>
<keyword evidence="1" id="KW-0812">Transmembrane</keyword>
<dbReference type="HOGENOM" id="CLU_091637_0_0_6"/>
<gene>
    <name evidence="2" type="ordered locus">Hneap_1875</name>
</gene>
<dbReference type="Pfam" id="PF05751">
    <property type="entry name" value="FixH"/>
    <property type="match status" value="1"/>
</dbReference>
<sequence>MSLVFPGSIGVLSIMVLFFLLKWRWPQAGRPIAMILGILSIAAYAPYAITHWPGSDIVTMVIVLYVATAFILGLIFPPRKAKDGKMTFHWGPTYVIIFLSVVVLLDSIFVTLASSGLSQNAAKELLPKPDEGTQVTSFFPGTVSRDYQKKLEEFNQYNDALDEQIQRGWKVHKGWVESPVVNKPTLFRVSVVDKDGSPITGATVQVHFMRPADKRKDFLTVLPESKPGVYQEPLKMTNPGLWEVVIHIKKGDANFELDGQTNVNLSN</sequence>
<dbReference type="AlphaFoldDB" id="D0L1X4"/>
<dbReference type="InterPro" id="IPR008620">
    <property type="entry name" value="FixH"/>
</dbReference>
<proteinExistence type="predicted"/>
<evidence type="ECO:0000313" key="3">
    <source>
        <dbReference type="Proteomes" id="UP000009102"/>
    </source>
</evidence>
<protein>
    <submittedName>
        <fullName evidence="2">FixH family protein</fullName>
    </submittedName>
</protein>
<dbReference type="KEGG" id="hna:Hneap_1875"/>
<dbReference type="eggNOG" id="COG5456">
    <property type="taxonomic scope" value="Bacteria"/>
</dbReference>
<evidence type="ECO:0000256" key="1">
    <source>
        <dbReference type="SAM" id="Phobius"/>
    </source>
</evidence>
<keyword evidence="3" id="KW-1185">Reference proteome</keyword>
<keyword evidence="1" id="KW-1133">Transmembrane helix</keyword>
<dbReference type="EMBL" id="CP001801">
    <property type="protein sequence ID" value="ACX96697.1"/>
    <property type="molecule type" value="Genomic_DNA"/>
</dbReference>
<dbReference type="Proteomes" id="UP000009102">
    <property type="component" value="Chromosome"/>
</dbReference>
<feature type="transmembrane region" description="Helical" evidence="1">
    <location>
        <begin position="57"/>
        <end position="76"/>
    </location>
</feature>
<dbReference type="RefSeq" id="WP_012824730.1">
    <property type="nucleotide sequence ID" value="NC_013422.1"/>
</dbReference>